<dbReference type="Proteomes" id="UP000535182">
    <property type="component" value="Unassembled WGS sequence"/>
</dbReference>
<comment type="caution">
    <text evidence="1">The sequence shown here is derived from an EMBL/GenBank/DDBJ whole genome shotgun (WGS) entry which is preliminary data.</text>
</comment>
<dbReference type="PANTHER" id="PTHR31694">
    <property type="entry name" value="DESICCATION-LIKE PROTEIN"/>
    <property type="match status" value="1"/>
</dbReference>
<keyword evidence="2" id="KW-1185">Reference proteome</keyword>
<dbReference type="NCBIfam" id="TIGR01409">
    <property type="entry name" value="TAT_signal_seq"/>
    <property type="match status" value="1"/>
</dbReference>
<name>A0A9X0QIY1_9BACT</name>
<evidence type="ECO:0008006" key="3">
    <source>
        <dbReference type="Google" id="ProtNLM"/>
    </source>
</evidence>
<evidence type="ECO:0000313" key="1">
    <source>
        <dbReference type="EMBL" id="MBB5331114.1"/>
    </source>
</evidence>
<dbReference type="RefSeq" id="WP_183980994.1">
    <property type="nucleotide sequence ID" value="NZ_JACHEB010000013.1"/>
</dbReference>
<sequence>MEKKLNDLIDKALSRRQFLAGAGTTAAAALVVGCNSSTTTPSPTPTPTPTPLDIPDNDILNFALNLEYLEAEFYLYAATGSGLSTADALAGAGTTIVPANTVAVPWTTPAQSQLAAELAQTELDHVRYLQGVITKNSGTPVPRPAIDLTFFAPLAVAAGITNPATFNPFADPNSFLVGAFTFEDVGVTAYAGAAPLLISNIILSGAAGIQATEAYHAGTIRTLIAGNAANTGDATFLNDANAVSALRATLGGGNETALSLSSIVAADPTNAIGFSRTTDQVLHIVYGKGGGAGLSKGGFFPNGLNGSITTTAS</sequence>
<proteinExistence type="predicted"/>
<dbReference type="PANTHER" id="PTHR31694:SF26">
    <property type="entry name" value="OS05G0151100 PROTEIN"/>
    <property type="match status" value="1"/>
</dbReference>
<reference evidence="1 2" key="1">
    <citation type="submission" date="2020-08" db="EMBL/GenBank/DDBJ databases">
        <title>Genomic Encyclopedia of Type Strains, Phase IV (KMG-V): Genome sequencing to study the core and pangenomes of soil and plant-associated prokaryotes.</title>
        <authorList>
            <person name="Whitman W."/>
        </authorList>
    </citation>
    <scope>NUCLEOTIDE SEQUENCE [LARGE SCALE GENOMIC DNA]</scope>
    <source>
        <strain evidence="1 2">X5P2</strain>
    </source>
</reference>
<gene>
    <name evidence="1" type="ORF">HDF14_004752</name>
</gene>
<protein>
    <recommendedName>
        <fullName evidence="3">Ferritin-like domain-containing protein</fullName>
    </recommendedName>
</protein>
<accession>A0A9X0QIY1</accession>
<dbReference type="PROSITE" id="PS51318">
    <property type="entry name" value="TAT"/>
    <property type="match status" value="1"/>
</dbReference>
<dbReference type="EMBL" id="JACHEB010000013">
    <property type="protein sequence ID" value="MBB5331114.1"/>
    <property type="molecule type" value="Genomic_DNA"/>
</dbReference>
<dbReference type="AlphaFoldDB" id="A0A9X0QIY1"/>
<evidence type="ECO:0000313" key="2">
    <source>
        <dbReference type="Proteomes" id="UP000535182"/>
    </source>
</evidence>
<dbReference type="InterPro" id="IPR052965">
    <property type="entry name" value="Pigment-catalase-like"/>
</dbReference>
<dbReference type="InterPro" id="IPR006311">
    <property type="entry name" value="TAT_signal"/>
</dbReference>
<dbReference type="Pfam" id="PF13668">
    <property type="entry name" value="Ferritin_2"/>
    <property type="match status" value="1"/>
</dbReference>
<organism evidence="1 2">
    <name type="scientific">Tunturiibacter gelidiferens</name>
    <dbReference type="NCBI Taxonomy" id="3069689"/>
    <lineage>
        <taxon>Bacteria</taxon>
        <taxon>Pseudomonadati</taxon>
        <taxon>Acidobacteriota</taxon>
        <taxon>Terriglobia</taxon>
        <taxon>Terriglobales</taxon>
        <taxon>Acidobacteriaceae</taxon>
        <taxon>Tunturiibacter</taxon>
    </lineage>
</organism>
<dbReference type="PROSITE" id="PS51257">
    <property type="entry name" value="PROKAR_LIPOPROTEIN"/>
    <property type="match status" value="1"/>
</dbReference>
<dbReference type="InterPro" id="IPR019546">
    <property type="entry name" value="TAT_signal_bac_arc"/>
</dbReference>